<dbReference type="STRING" id="1631356.VV01_13765"/>
<dbReference type="GO" id="GO:0003746">
    <property type="term" value="F:translation elongation factor activity"/>
    <property type="evidence" value="ECO:0007669"/>
    <property type="project" value="UniProtKB-KW"/>
</dbReference>
<name>A0A0L6CK49_9MICO</name>
<gene>
    <name evidence="2" type="ORF">VV01_13765</name>
</gene>
<comment type="caution">
    <text evidence="2">The sequence shown here is derived from an EMBL/GenBank/DDBJ whole genome shotgun (WGS) entry which is preliminary data.</text>
</comment>
<keyword evidence="3" id="KW-1185">Reference proteome</keyword>
<dbReference type="Proteomes" id="UP000037397">
    <property type="component" value="Unassembled WGS sequence"/>
</dbReference>
<dbReference type="RefSeq" id="WP_050670383.1">
    <property type="nucleotide sequence ID" value="NZ_LAIR01000002.1"/>
</dbReference>
<dbReference type="InterPro" id="IPR032330">
    <property type="entry name" value="EF-G-binding_C"/>
</dbReference>
<organism evidence="2 3">
    <name type="scientific">Luteipulveratus halotolerans</name>
    <dbReference type="NCBI Taxonomy" id="1631356"/>
    <lineage>
        <taxon>Bacteria</taxon>
        <taxon>Bacillati</taxon>
        <taxon>Actinomycetota</taxon>
        <taxon>Actinomycetes</taxon>
        <taxon>Micrococcales</taxon>
        <taxon>Dermacoccaceae</taxon>
        <taxon>Luteipulveratus</taxon>
    </lineage>
</organism>
<feature type="domain" description="Elongation factor G-binding protein C-terminal treble-clef zinc-finger" evidence="1">
    <location>
        <begin position="8"/>
        <end position="163"/>
    </location>
</feature>
<evidence type="ECO:0000259" key="1">
    <source>
        <dbReference type="Pfam" id="PF16571"/>
    </source>
</evidence>
<reference evidence="3" key="1">
    <citation type="submission" date="2015-03" db="EMBL/GenBank/DDBJ databases">
        <title>Luteipulveratus halotolerans sp. nov., a novel actinobacterium (Dermacoccaceae) from Sarawak, Malaysia.</title>
        <authorList>
            <person name="Juboi H."/>
            <person name="Basik A."/>
            <person name="Shamsul S.S."/>
            <person name="Arnold P."/>
            <person name="Schmitt E.K."/>
            <person name="Sanglier J.-J."/>
            <person name="Yeo T."/>
        </authorList>
    </citation>
    <scope>NUCLEOTIDE SEQUENCE [LARGE SCALE GENOMIC DNA]</scope>
    <source>
        <strain evidence="3">C296001</strain>
    </source>
</reference>
<evidence type="ECO:0000313" key="3">
    <source>
        <dbReference type="Proteomes" id="UP000037397"/>
    </source>
</evidence>
<protein>
    <submittedName>
        <fullName evidence="2">Translation elongation factor</fullName>
    </submittedName>
</protein>
<dbReference type="EMBL" id="LAIR01000002">
    <property type="protein sequence ID" value="KNX37980.1"/>
    <property type="molecule type" value="Genomic_DNA"/>
</dbReference>
<accession>A0A0L6CK49</accession>
<evidence type="ECO:0000313" key="2">
    <source>
        <dbReference type="EMBL" id="KNX37980.1"/>
    </source>
</evidence>
<keyword evidence="2" id="KW-0648">Protein biosynthesis</keyword>
<sequence length="166" mass="18535">MNPLTENDIRSSFVNASRRERSQATLPDLDTLDWDSLDYLGWRDAKRPLNAYVVVEVAGTPTGLLLRTAPRVEGRRAGLCSWCQDVVVGVDVSMYVTKRAGASGRRGNTVGTMICTNLLCSQNVRRTPTASEVGSDDPGDRQRYIERRIDGLRERSEKFVAQVMEQ</sequence>
<dbReference type="Pfam" id="PF16571">
    <property type="entry name" value="FBP_C"/>
    <property type="match status" value="1"/>
</dbReference>
<proteinExistence type="predicted"/>
<keyword evidence="2" id="KW-0251">Elongation factor</keyword>
<dbReference type="OrthoDB" id="4171838at2"/>
<dbReference type="AlphaFoldDB" id="A0A0L6CK49"/>
<dbReference type="PATRIC" id="fig|1631356.3.peg.2712"/>